<dbReference type="EMBL" id="KN824612">
    <property type="protein sequence ID" value="KIM19592.1"/>
    <property type="molecule type" value="Genomic_DNA"/>
</dbReference>
<evidence type="ECO:0008006" key="3">
    <source>
        <dbReference type="Google" id="ProtNLM"/>
    </source>
</evidence>
<name>A0A0C2WPQ0_SERVB</name>
<evidence type="ECO:0000313" key="2">
    <source>
        <dbReference type="Proteomes" id="UP000054097"/>
    </source>
</evidence>
<dbReference type="SUPFAM" id="SSF50630">
    <property type="entry name" value="Acid proteases"/>
    <property type="match status" value="1"/>
</dbReference>
<dbReference type="Gene3D" id="2.40.70.10">
    <property type="entry name" value="Acid Proteases"/>
    <property type="match status" value="1"/>
</dbReference>
<reference evidence="1 2" key="1">
    <citation type="submission" date="2014-04" db="EMBL/GenBank/DDBJ databases">
        <authorList>
            <consortium name="DOE Joint Genome Institute"/>
            <person name="Kuo A."/>
            <person name="Zuccaro A."/>
            <person name="Kohler A."/>
            <person name="Nagy L.G."/>
            <person name="Floudas D."/>
            <person name="Copeland A."/>
            <person name="Barry K.W."/>
            <person name="Cichocki N."/>
            <person name="Veneault-Fourrey C."/>
            <person name="LaButti K."/>
            <person name="Lindquist E.A."/>
            <person name="Lipzen A."/>
            <person name="Lundell T."/>
            <person name="Morin E."/>
            <person name="Murat C."/>
            <person name="Sun H."/>
            <person name="Tunlid A."/>
            <person name="Henrissat B."/>
            <person name="Grigoriev I.V."/>
            <person name="Hibbett D.S."/>
            <person name="Martin F."/>
            <person name="Nordberg H.P."/>
            <person name="Cantor M.N."/>
            <person name="Hua S.X."/>
        </authorList>
    </citation>
    <scope>NUCLEOTIDE SEQUENCE [LARGE SCALE GENOMIC DNA]</scope>
    <source>
        <strain evidence="1 2">MAFF 305830</strain>
    </source>
</reference>
<organism evidence="1 2">
    <name type="scientific">Serendipita vermifera MAFF 305830</name>
    <dbReference type="NCBI Taxonomy" id="933852"/>
    <lineage>
        <taxon>Eukaryota</taxon>
        <taxon>Fungi</taxon>
        <taxon>Dikarya</taxon>
        <taxon>Basidiomycota</taxon>
        <taxon>Agaricomycotina</taxon>
        <taxon>Agaricomycetes</taxon>
        <taxon>Sebacinales</taxon>
        <taxon>Serendipitaceae</taxon>
        <taxon>Serendipita</taxon>
    </lineage>
</organism>
<dbReference type="Proteomes" id="UP000054097">
    <property type="component" value="Unassembled WGS sequence"/>
</dbReference>
<dbReference type="OrthoDB" id="5535068at2759"/>
<sequence length="265" mass="29280">MRKRVSEMTKTKRVPIEVAKKALVVQETVDDTMYVSMPYTYAEAAGRTPKYSAALPRVQAEIAGASATGMMDTGSQINLMTEEFWMKTGLPINESKKIKMQGVNLTGDQSIGLCEFVEVPFAGVTTLAHFHVFRKAPYPFILGQPWIQDHLIATTETGNTFKVLIRDFKDARNRVTMVLRNEPTAAVRGDAPTVIEYAPNPVETSAYFGTIEDDDLTVDPLAFANIEKGLARAYKQDVVTIEAGPKDARSTLTTHASAKRFGRQL</sequence>
<gene>
    <name evidence="1" type="ORF">M408DRAFT_31093</name>
</gene>
<keyword evidence="2" id="KW-1185">Reference proteome</keyword>
<accession>A0A0C2WPQ0</accession>
<protein>
    <recommendedName>
        <fullName evidence="3">Peptidase A2 domain-containing protein</fullName>
    </recommendedName>
</protein>
<proteinExistence type="predicted"/>
<reference evidence="2" key="2">
    <citation type="submission" date="2015-01" db="EMBL/GenBank/DDBJ databases">
        <title>Evolutionary Origins and Diversification of the Mycorrhizal Mutualists.</title>
        <authorList>
            <consortium name="DOE Joint Genome Institute"/>
            <consortium name="Mycorrhizal Genomics Consortium"/>
            <person name="Kohler A."/>
            <person name="Kuo A."/>
            <person name="Nagy L.G."/>
            <person name="Floudas D."/>
            <person name="Copeland A."/>
            <person name="Barry K.W."/>
            <person name="Cichocki N."/>
            <person name="Veneault-Fourrey C."/>
            <person name="LaButti K."/>
            <person name="Lindquist E.A."/>
            <person name="Lipzen A."/>
            <person name="Lundell T."/>
            <person name="Morin E."/>
            <person name="Murat C."/>
            <person name="Riley R."/>
            <person name="Ohm R."/>
            <person name="Sun H."/>
            <person name="Tunlid A."/>
            <person name="Henrissat B."/>
            <person name="Grigoriev I.V."/>
            <person name="Hibbett D.S."/>
            <person name="Martin F."/>
        </authorList>
    </citation>
    <scope>NUCLEOTIDE SEQUENCE [LARGE SCALE GENOMIC DNA]</scope>
    <source>
        <strain evidence="2">MAFF 305830</strain>
    </source>
</reference>
<dbReference type="HOGENOM" id="CLU_903637_0_0_1"/>
<evidence type="ECO:0000313" key="1">
    <source>
        <dbReference type="EMBL" id="KIM19592.1"/>
    </source>
</evidence>
<dbReference type="CDD" id="cd00303">
    <property type="entry name" value="retropepsin_like"/>
    <property type="match status" value="1"/>
</dbReference>
<dbReference type="AlphaFoldDB" id="A0A0C2WPQ0"/>
<dbReference type="STRING" id="933852.A0A0C2WPQ0"/>
<dbReference type="InterPro" id="IPR021109">
    <property type="entry name" value="Peptidase_aspartic_dom_sf"/>
</dbReference>